<reference evidence="1 2" key="2">
    <citation type="submission" date="2014-05" db="EMBL/GenBank/DDBJ databases">
        <title>Genome sequence of the 3-chlorobenzoate degrading bacterium Pseudomonas knackmussii B13 shows multiple evidence for horizontal gene transfer.</title>
        <authorList>
            <person name="Miyazaki R."/>
            <person name="Bertelli C."/>
            <person name="Falquet L."/>
            <person name="Robinson-Rechavi M."/>
            <person name="Gharib W."/>
            <person name="Roy S."/>
            <person name="Van der Meer J.R."/>
        </authorList>
    </citation>
    <scope>NUCLEOTIDE SEQUENCE [LARGE SCALE GENOMIC DNA]</scope>
    <source>
        <strain evidence="1 2">B13</strain>
    </source>
</reference>
<dbReference type="AlphaFoldDB" id="A0A024HGG8"/>
<dbReference type="RefSeq" id="WP_156958030.1">
    <property type="nucleotide sequence ID" value="NZ_HG322950.1"/>
</dbReference>
<name>A0A024HGG8_PSEKB</name>
<organism evidence="1 2">
    <name type="scientific">Pseudomonas knackmussii (strain DSM 6978 / CCUG 54928 / LMG 23759 / B13)</name>
    <dbReference type="NCBI Taxonomy" id="1301098"/>
    <lineage>
        <taxon>Bacteria</taxon>
        <taxon>Pseudomonadati</taxon>
        <taxon>Pseudomonadota</taxon>
        <taxon>Gammaproteobacteria</taxon>
        <taxon>Pseudomonadales</taxon>
        <taxon>Pseudomonadaceae</taxon>
        <taxon>Pseudomonas</taxon>
    </lineage>
</organism>
<dbReference type="KEGG" id="pkc:PKB_2649"/>
<keyword evidence="2" id="KW-1185">Reference proteome</keyword>
<accession>A0A024HGG8</accession>
<protein>
    <submittedName>
        <fullName evidence="1">Uncharacterized protein</fullName>
    </submittedName>
</protein>
<dbReference type="Proteomes" id="UP000025241">
    <property type="component" value="Chromosome I"/>
</dbReference>
<dbReference type="EMBL" id="HG322950">
    <property type="protein sequence ID" value="CDF83996.1"/>
    <property type="molecule type" value="Genomic_DNA"/>
</dbReference>
<reference evidence="1 2" key="1">
    <citation type="submission" date="2013-03" db="EMBL/GenBank/DDBJ databases">
        <authorList>
            <person name="Linke B."/>
        </authorList>
    </citation>
    <scope>NUCLEOTIDE SEQUENCE [LARGE SCALE GENOMIC DNA]</scope>
    <source>
        <strain evidence="1 2">B13</strain>
    </source>
</reference>
<dbReference type="HOGENOM" id="CLU_3047029_0_0_6"/>
<proteinExistence type="predicted"/>
<evidence type="ECO:0000313" key="1">
    <source>
        <dbReference type="EMBL" id="CDF83996.1"/>
    </source>
</evidence>
<sequence length="54" mass="6359">MQNFLHHYRTAYRKLRGLHCNAATSSHRAFRYAAFGSTGRFVNGYTQMRIHLSR</sequence>
<gene>
    <name evidence="1" type="ORF">PKB_2649</name>
</gene>
<dbReference type="PATRIC" id="fig|1301098.3.peg.2656"/>
<evidence type="ECO:0000313" key="2">
    <source>
        <dbReference type="Proteomes" id="UP000025241"/>
    </source>
</evidence>